<dbReference type="GO" id="GO:0090158">
    <property type="term" value="P:endoplasmic reticulum membrane organization"/>
    <property type="evidence" value="ECO:0007669"/>
    <property type="project" value="TreeGrafter"/>
</dbReference>
<dbReference type="Gene3D" id="2.60.40.10">
    <property type="entry name" value="Immunoglobulins"/>
    <property type="match status" value="1"/>
</dbReference>
<gene>
    <name evidence="3" type="ORF">HHK36_000374</name>
</gene>
<feature type="domain" description="MSP" evidence="2">
    <location>
        <begin position="6"/>
        <end position="132"/>
    </location>
</feature>
<dbReference type="GO" id="GO:0005789">
    <property type="term" value="C:endoplasmic reticulum membrane"/>
    <property type="evidence" value="ECO:0007669"/>
    <property type="project" value="InterPro"/>
</dbReference>
<sequence length="173" mass="19346">MSIGDLLDIHPTELKFICCYLHILLFVWRLFNLGSNVVSNLYFHKPKFKTTSPKKYCVHPNNGIVSPCMTCDVTVTMQAQKEAPLDLQCKDKFLLQSVTAPSGATAKDITPEMFNKEAGKDVDEFKLRVIYIPANPPSRVSEDSEEVSSSQASVLDNENQNAVSVSFSFCFPF</sequence>
<dbReference type="InterPro" id="IPR013783">
    <property type="entry name" value="Ig-like_fold"/>
</dbReference>
<dbReference type="SUPFAM" id="SSF49354">
    <property type="entry name" value="PapD-like"/>
    <property type="match status" value="1"/>
</dbReference>
<dbReference type="OrthoDB" id="264603at2759"/>
<evidence type="ECO:0000259" key="2">
    <source>
        <dbReference type="PROSITE" id="PS50202"/>
    </source>
</evidence>
<comment type="similarity">
    <text evidence="1">Belongs to the VAMP-associated protein (VAP) (TC 9.B.17) family.</text>
</comment>
<keyword evidence="4" id="KW-1185">Reference proteome</keyword>
<dbReference type="FunFam" id="2.60.40.10:FF:000813">
    <property type="entry name" value="Vesicle-associated protein 1-1"/>
    <property type="match status" value="1"/>
</dbReference>
<dbReference type="InterPro" id="IPR000535">
    <property type="entry name" value="MSP_dom"/>
</dbReference>
<dbReference type="GO" id="GO:0005886">
    <property type="term" value="C:plasma membrane"/>
    <property type="evidence" value="ECO:0007669"/>
    <property type="project" value="TreeGrafter"/>
</dbReference>
<reference evidence="3 4" key="1">
    <citation type="submission" date="2020-04" db="EMBL/GenBank/DDBJ databases">
        <title>Plant Genome Project.</title>
        <authorList>
            <person name="Zhang R.-G."/>
        </authorList>
    </citation>
    <scope>NUCLEOTIDE SEQUENCE [LARGE SCALE GENOMIC DNA]</scope>
    <source>
        <strain evidence="3">YNK0</strain>
        <tissue evidence="3">Leaf</tissue>
    </source>
</reference>
<evidence type="ECO:0000313" key="4">
    <source>
        <dbReference type="Proteomes" id="UP000655225"/>
    </source>
</evidence>
<comment type="caution">
    <text evidence="3">The sequence shown here is derived from an EMBL/GenBank/DDBJ whole genome shotgun (WGS) entry which is preliminary data.</text>
</comment>
<evidence type="ECO:0000313" key="3">
    <source>
        <dbReference type="EMBL" id="KAF8412410.1"/>
    </source>
</evidence>
<name>A0A834ZVE1_TETSI</name>
<dbReference type="PROSITE" id="PS50202">
    <property type="entry name" value="MSP"/>
    <property type="match status" value="1"/>
</dbReference>
<accession>A0A834ZVE1</accession>
<dbReference type="GO" id="GO:0061817">
    <property type="term" value="P:endoplasmic reticulum-plasma membrane tethering"/>
    <property type="evidence" value="ECO:0007669"/>
    <property type="project" value="TreeGrafter"/>
</dbReference>
<dbReference type="AlphaFoldDB" id="A0A834ZVE1"/>
<proteinExistence type="inferred from homology"/>
<evidence type="ECO:0000256" key="1">
    <source>
        <dbReference type="ARBA" id="ARBA00008932"/>
    </source>
</evidence>
<dbReference type="PANTHER" id="PTHR10809">
    <property type="entry name" value="VESICLE-ASSOCIATED MEMBRANE PROTEIN-ASSOCIATED PROTEIN"/>
    <property type="match status" value="1"/>
</dbReference>
<dbReference type="InterPro" id="IPR008962">
    <property type="entry name" value="PapD-like_sf"/>
</dbReference>
<dbReference type="PANTHER" id="PTHR10809:SF160">
    <property type="entry name" value="VESICLE-ASSOCIATED PROTEIN 1-3"/>
    <property type="match status" value="1"/>
</dbReference>
<protein>
    <recommendedName>
        <fullName evidence="2">MSP domain-containing protein</fullName>
    </recommendedName>
</protein>
<dbReference type="InterPro" id="IPR016763">
    <property type="entry name" value="VAP"/>
</dbReference>
<dbReference type="Pfam" id="PF00635">
    <property type="entry name" value="Motile_Sperm"/>
    <property type="match status" value="1"/>
</dbReference>
<dbReference type="EMBL" id="JABCRI010000001">
    <property type="protein sequence ID" value="KAF8412410.1"/>
    <property type="molecule type" value="Genomic_DNA"/>
</dbReference>
<dbReference type="Proteomes" id="UP000655225">
    <property type="component" value="Unassembled WGS sequence"/>
</dbReference>
<organism evidence="3 4">
    <name type="scientific">Tetracentron sinense</name>
    <name type="common">Spur-leaf</name>
    <dbReference type="NCBI Taxonomy" id="13715"/>
    <lineage>
        <taxon>Eukaryota</taxon>
        <taxon>Viridiplantae</taxon>
        <taxon>Streptophyta</taxon>
        <taxon>Embryophyta</taxon>
        <taxon>Tracheophyta</taxon>
        <taxon>Spermatophyta</taxon>
        <taxon>Magnoliopsida</taxon>
        <taxon>Trochodendrales</taxon>
        <taxon>Trochodendraceae</taxon>
        <taxon>Tetracentron</taxon>
    </lineage>
</organism>